<evidence type="ECO:0000313" key="2">
    <source>
        <dbReference type="Proteomes" id="UP001634394"/>
    </source>
</evidence>
<gene>
    <name evidence="1" type="ORF">ACJMK2_008692</name>
</gene>
<accession>A0ABD3VMC6</accession>
<organism evidence="1 2">
    <name type="scientific">Sinanodonta woodiana</name>
    <name type="common">Chinese pond mussel</name>
    <name type="synonym">Anodonta woodiana</name>
    <dbReference type="NCBI Taxonomy" id="1069815"/>
    <lineage>
        <taxon>Eukaryota</taxon>
        <taxon>Metazoa</taxon>
        <taxon>Spiralia</taxon>
        <taxon>Lophotrochozoa</taxon>
        <taxon>Mollusca</taxon>
        <taxon>Bivalvia</taxon>
        <taxon>Autobranchia</taxon>
        <taxon>Heteroconchia</taxon>
        <taxon>Palaeoheterodonta</taxon>
        <taxon>Unionida</taxon>
        <taxon>Unionoidea</taxon>
        <taxon>Unionidae</taxon>
        <taxon>Unioninae</taxon>
        <taxon>Sinanodonta</taxon>
    </lineage>
</organism>
<dbReference type="InterPro" id="IPR019374">
    <property type="entry name" value="Ribosomal_mS22"/>
</dbReference>
<dbReference type="PANTHER" id="PTHR13071">
    <property type="entry name" value="MITOCHONDRIAL 28S RIBOSOMAL PROTEIN S22"/>
    <property type="match status" value="1"/>
</dbReference>
<reference evidence="1 2" key="1">
    <citation type="submission" date="2024-11" db="EMBL/GenBank/DDBJ databases">
        <title>Chromosome-level genome assembly of the freshwater bivalve Anodonta woodiana.</title>
        <authorList>
            <person name="Chen X."/>
        </authorList>
    </citation>
    <scope>NUCLEOTIDE SEQUENCE [LARGE SCALE GENOMIC DNA]</scope>
    <source>
        <strain evidence="1">MN2024</strain>
        <tissue evidence="1">Gills</tissue>
    </source>
</reference>
<protein>
    <recommendedName>
        <fullName evidence="3">Mitochondrial ribosomal protein S22</fullName>
    </recommendedName>
</protein>
<dbReference type="PANTHER" id="PTHR13071:SF4">
    <property type="entry name" value="SMALL RIBOSOMAL SUBUNIT PROTEIN MS22"/>
    <property type="match status" value="1"/>
</dbReference>
<proteinExistence type="predicted"/>
<dbReference type="Proteomes" id="UP001634394">
    <property type="component" value="Unassembled WGS sequence"/>
</dbReference>
<keyword evidence="2" id="KW-1185">Reference proteome</keyword>
<dbReference type="AlphaFoldDB" id="A0ABD3VMC6"/>
<comment type="caution">
    <text evidence="1">The sequence shown here is derived from an EMBL/GenBank/DDBJ whole genome shotgun (WGS) entry which is preliminary data.</text>
</comment>
<sequence>MRLTRICRLLTQGFTRNQYLRTSGRFISCTSIRSDEILTSGGFTKASEERDPLPLFLSEEVQTWLQKMTGFDIEKICAPKPFEADKPTYRQLTQDELEKEKQRAIQIAKRRLQMPPVMKIRDGSFEVLQKDPGLNMFSNAKHVFTDISFGLKDRKRLIVVREPDGTLRTATGKERDRLNHVYFPEDGRAPVMPQMFEEEYLETILEKGKYRYILDRACVQFDPDDPEFIRVTHRTYEVVCERHQFDVLRSTRHFGPMAFYFAWYKKIEPLLTDMVQRDLLTDGVNLIKLYFKMHQELSSTEVLEENIDELHIIKNFCEKMVKNPNYKGQLQLAIQAYEAALPLQAKHSQS</sequence>
<evidence type="ECO:0008006" key="3">
    <source>
        <dbReference type="Google" id="ProtNLM"/>
    </source>
</evidence>
<dbReference type="EMBL" id="JBJQND010000011">
    <property type="protein sequence ID" value="KAL3862739.1"/>
    <property type="molecule type" value="Genomic_DNA"/>
</dbReference>
<evidence type="ECO:0000313" key="1">
    <source>
        <dbReference type="EMBL" id="KAL3862739.1"/>
    </source>
</evidence>
<name>A0ABD3VMC6_SINWO</name>
<dbReference type="Pfam" id="PF10245">
    <property type="entry name" value="MRP-S22"/>
    <property type="match status" value="1"/>
</dbReference>